<dbReference type="EMBL" id="MK072068">
    <property type="protein sequence ID" value="AYV77987.1"/>
    <property type="molecule type" value="Genomic_DNA"/>
</dbReference>
<reference evidence="1" key="1">
    <citation type="submission" date="2018-10" db="EMBL/GenBank/DDBJ databases">
        <title>Hidden diversity of soil giant viruses.</title>
        <authorList>
            <person name="Schulz F."/>
            <person name="Alteio L."/>
            <person name="Goudeau D."/>
            <person name="Ryan E.M."/>
            <person name="Malmstrom R.R."/>
            <person name="Blanchard J."/>
            <person name="Woyke T."/>
        </authorList>
    </citation>
    <scope>NUCLEOTIDE SEQUENCE</scope>
    <source>
        <strain evidence="1">EDV1</strain>
    </source>
</reference>
<evidence type="ECO:0000313" key="1">
    <source>
        <dbReference type="EMBL" id="AYV77987.1"/>
    </source>
</evidence>
<sequence length="33" mass="3910">MIIKKNLKKNYNYFSIISSTVIKLIIETCYNVN</sequence>
<gene>
    <name evidence="1" type="ORF">Edafosvirus3_65</name>
</gene>
<accession>A0A3G4ZSX8</accession>
<proteinExistence type="predicted"/>
<name>A0A3G4ZSX8_9VIRU</name>
<organism evidence="1">
    <name type="scientific">Edafosvirus sp</name>
    <dbReference type="NCBI Taxonomy" id="2487765"/>
    <lineage>
        <taxon>Viruses</taxon>
        <taxon>Varidnaviria</taxon>
        <taxon>Bamfordvirae</taxon>
        <taxon>Nucleocytoviricota</taxon>
        <taxon>Megaviricetes</taxon>
        <taxon>Imitervirales</taxon>
        <taxon>Mimiviridae</taxon>
        <taxon>Klosneuvirinae</taxon>
    </lineage>
</organism>
<protein>
    <submittedName>
        <fullName evidence="1">Uncharacterized protein</fullName>
    </submittedName>
</protein>